<dbReference type="Gramene" id="rna-AYBTSS11_LOCUS5375">
    <property type="protein sequence ID" value="CAJ1931647.1"/>
    <property type="gene ID" value="gene-AYBTSS11_LOCUS5375"/>
</dbReference>
<gene>
    <name evidence="1" type="ORF">AYBTSS11_LOCUS5375</name>
</gene>
<keyword evidence="2" id="KW-1185">Reference proteome</keyword>
<dbReference type="AlphaFoldDB" id="A0AA86RV79"/>
<dbReference type="Proteomes" id="UP001189624">
    <property type="component" value="Chromosome 2"/>
</dbReference>
<reference evidence="1" key="1">
    <citation type="submission" date="2023-10" db="EMBL/GenBank/DDBJ databases">
        <authorList>
            <person name="Domelevo Entfellner J.-B."/>
        </authorList>
    </citation>
    <scope>NUCLEOTIDE SEQUENCE</scope>
</reference>
<dbReference type="EMBL" id="OY731399">
    <property type="protein sequence ID" value="CAJ1931647.1"/>
    <property type="molecule type" value="Genomic_DNA"/>
</dbReference>
<evidence type="ECO:0000313" key="2">
    <source>
        <dbReference type="Proteomes" id="UP001189624"/>
    </source>
</evidence>
<sequence length="81" mass="9215">MGPCAHVEFDCGGALVSDGNNQLRWNKVKVRERNIGFGVDFFKGVAVWNAFTRSGVVWRFYIGKVVKKSSKKLFDDDVIFR</sequence>
<accession>A0AA86RV79</accession>
<organism evidence="1 2">
    <name type="scientific">Sphenostylis stenocarpa</name>
    <dbReference type="NCBI Taxonomy" id="92480"/>
    <lineage>
        <taxon>Eukaryota</taxon>
        <taxon>Viridiplantae</taxon>
        <taxon>Streptophyta</taxon>
        <taxon>Embryophyta</taxon>
        <taxon>Tracheophyta</taxon>
        <taxon>Spermatophyta</taxon>
        <taxon>Magnoliopsida</taxon>
        <taxon>eudicotyledons</taxon>
        <taxon>Gunneridae</taxon>
        <taxon>Pentapetalae</taxon>
        <taxon>rosids</taxon>
        <taxon>fabids</taxon>
        <taxon>Fabales</taxon>
        <taxon>Fabaceae</taxon>
        <taxon>Papilionoideae</taxon>
        <taxon>50 kb inversion clade</taxon>
        <taxon>NPAAA clade</taxon>
        <taxon>indigoferoid/millettioid clade</taxon>
        <taxon>Phaseoleae</taxon>
        <taxon>Sphenostylis</taxon>
    </lineage>
</organism>
<name>A0AA86RV79_9FABA</name>
<proteinExistence type="predicted"/>
<evidence type="ECO:0000313" key="1">
    <source>
        <dbReference type="EMBL" id="CAJ1931647.1"/>
    </source>
</evidence>
<protein>
    <submittedName>
        <fullName evidence="1">Uncharacterized protein</fullName>
    </submittedName>
</protein>